<evidence type="ECO:0000256" key="4">
    <source>
        <dbReference type="ARBA" id="ARBA00013068"/>
    </source>
</evidence>
<evidence type="ECO:0000256" key="2">
    <source>
        <dbReference type="ARBA" id="ARBA00004714"/>
    </source>
</evidence>
<dbReference type="EMBL" id="SHLI01000001">
    <property type="protein sequence ID" value="RZU98554.1"/>
    <property type="molecule type" value="Genomic_DNA"/>
</dbReference>
<evidence type="ECO:0000313" key="9">
    <source>
        <dbReference type="EMBL" id="RZU98554.1"/>
    </source>
</evidence>
<keyword evidence="6" id="KW-0456">Lyase</keyword>
<evidence type="ECO:0000256" key="7">
    <source>
        <dbReference type="ARBA" id="ARBA00029799"/>
    </source>
</evidence>
<dbReference type="UniPathway" id="UPA00109">
    <property type="reaction ID" value="UER00183"/>
</dbReference>
<evidence type="ECO:0000256" key="5">
    <source>
        <dbReference type="ARBA" id="ARBA00023152"/>
    </source>
</evidence>
<keyword evidence="5" id="KW-0324">Glycolysis</keyword>
<reference evidence="9 10" key="1">
    <citation type="submission" date="2019-02" db="EMBL/GenBank/DDBJ databases">
        <title>Genomic Encyclopedia of Type Strains, Phase IV (KMG-IV): sequencing the most valuable type-strain genomes for metagenomic binning, comparative biology and taxonomic classification.</title>
        <authorList>
            <person name="Goeker M."/>
        </authorList>
    </citation>
    <scope>NUCLEOTIDE SEQUENCE [LARGE SCALE GENOMIC DNA]</scope>
    <source>
        <strain evidence="9 10">DSM 21056</strain>
    </source>
</reference>
<comment type="catalytic activity">
    <reaction evidence="1">
        <text>beta-D-fructose 1,6-bisphosphate = D-glyceraldehyde 3-phosphate + dihydroxyacetone phosphate</text>
        <dbReference type="Rhea" id="RHEA:14729"/>
        <dbReference type="ChEBI" id="CHEBI:32966"/>
        <dbReference type="ChEBI" id="CHEBI:57642"/>
        <dbReference type="ChEBI" id="CHEBI:59776"/>
        <dbReference type="EC" id="4.1.2.13"/>
    </reaction>
</comment>
<evidence type="ECO:0000256" key="6">
    <source>
        <dbReference type="ARBA" id="ARBA00023239"/>
    </source>
</evidence>
<proteinExistence type="inferred from homology"/>
<organism evidence="9 10">
    <name type="scientific">Spiribacter vilamensis</name>
    <dbReference type="NCBI Taxonomy" id="531306"/>
    <lineage>
        <taxon>Bacteria</taxon>
        <taxon>Pseudomonadati</taxon>
        <taxon>Pseudomonadota</taxon>
        <taxon>Gammaproteobacteria</taxon>
        <taxon>Chromatiales</taxon>
        <taxon>Ectothiorhodospiraceae</taxon>
        <taxon>Spiribacter</taxon>
    </lineage>
</organism>
<dbReference type="EC" id="4.1.2.13" evidence="4"/>
<dbReference type="GO" id="GO:0006096">
    <property type="term" value="P:glycolytic process"/>
    <property type="evidence" value="ECO:0007669"/>
    <property type="project" value="UniProtKB-UniPathway"/>
</dbReference>
<dbReference type="SUPFAM" id="SSF51569">
    <property type="entry name" value="Aldolase"/>
    <property type="match status" value="1"/>
</dbReference>
<dbReference type="FunFam" id="3.20.20.70:FF:000140">
    <property type="entry name" value="Fructose-bisphosphate aldolase"/>
    <property type="match status" value="1"/>
</dbReference>
<evidence type="ECO:0000313" key="10">
    <source>
        <dbReference type="Proteomes" id="UP000292298"/>
    </source>
</evidence>
<name>A0A4Q8CZX4_9GAMM</name>
<keyword evidence="10" id="KW-1185">Reference proteome</keyword>
<dbReference type="OrthoDB" id="9793595at2"/>
<comment type="similarity">
    <text evidence="3">Belongs to the class I fructose-bisphosphate aldolase family.</text>
</comment>
<dbReference type="AlphaFoldDB" id="A0A4Q8CZX4"/>
<dbReference type="Pfam" id="PF00274">
    <property type="entry name" value="Glycolytic"/>
    <property type="match status" value="1"/>
</dbReference>
<evidence type="ECO:0000256" key="1">
    <source>
        <dbReference type="ARBA" id="ARBA00000441"/>
    </source>
</evidence>
<dbReference type="Proteomes" id="UP000292298">
    <property type="component" value="Unassembled WGS sequence"/>
</dbReference>
<evidence type="ECO:0000256" key="3">
    <source>
        <dbReference type="ARBA" id="ARBA00010387"/>
    </source>
</evidence>
<accession>A0A4Q8CZX4</accession>
<dbReference type="InterPro" id="IPR000741">
    <property type="entry name" value="FBA_I"/>
</dbReference>
<protein>
    <recommendedName>
        <fullName evidence="8">Probable fructose-bisphosphate aldolase class 1</fullName>
        <ecNumber evidence="4">4.1.2.13</ecNumber>
    </recommendedName>
    <alternativeName>
        <fullName evidence="7">Fructose-bisphosphate aldolase class I</fullName>
    </alternativeName>
</protein>
<dbReference type="NCBIfam" id="NF033379">
    <property type="entry name" value="FrucBisAld_I"/>
    <property type="match status" value="1"/>
</dbReference>
<sequence length="341" mass="36942">MDRIGQMQHTIERLTRPGRGILAADESYPTITKRLSDFGIESTEESRRFYRSLLATTPGIGETIGGVIFFEETLGQRTDDGLTIPAACESQDIVPGIKVDKGLVELSGSGGEKVTQGLDNLGDRLDGYLEQGALFTKWRNAYAVTDSLPSRQALDANAEVLARYAAIVQSRGMVPIVEPEVLMDGDHDIERCAVVTEAAQAALFQALRRHNVLLEYTVLKPNMVLPGKSHPRPSPEVCAEATLRVLRRTVPAAVPSINFLSGGQTSEEATANLNAINQAEGAKPWVLGFSFSRALQNPVQAAWAGDAQNKAAAQQAFLHRARLNSLARDGRYAASMEKDNA</sequence>
<dbReference type="GO" id="GO:0004332">
    <property type="term" value="F:fructose-bisphosphate aldolase activity"/>
    <property type="evidence" value="ECO:0007669"/>
    <property type="project" value="UniProtKB-EC"/>
</dbReference>
<dbReference type="PANTHER" id="PTHR11627">
    <property type="entry name" value="FRUCTOSE-BISPHOSPHATE ALDOLASE"/>
    <property type="match status" value="1"/>
</dbReference>
<dbReference type="InterPro" id="IPR013785">
    <property type="entry name" value="Aldolase_TIM"/>
</dbReference>
<dbReference type="Gene3D" id="3.20.20.70">
    <property type="entry name" value="Aldolase class I"/>
    <property type="match status" value="1"/>
</dbReference>
<evidence type="ECO:0000256" key="8">
    <source>
        <dbReference type="ARBA" id="ARBA00072515"/>
    </source>
</evidence>
<comment type="pathway">
    <text evidence="2">Carbohydrate degradation; glycolysis; D-glyceraldehyde 3-phosphate and glycerone phosphate from D-glucose: step 4/4.</text>
</comment>
<gene>
    <name evidence="9" type="ORF">EV698_0803</name>
</gene>
<dbReference type="RefSeq" id="WP_130502850.1">
    <property type="nucleotide sequence ID" value="NZ_SHLI01000001.1"/>
</dbReference>
<comment type="caution">
    <text evidence="9">The sequence shown here is derived from an EMBL/GenBank/DDBJ whole genome shotgun (WGS) entry which is preliminary data.</text>
</comment>